<feature type="compositionally biased region" description="Low complexity" evidence="3">
    <location>
        <begin position="260"/>
        <end position="272"/>
    </location>
</feature>
<dbReference type="SMART" id="SM00093">
    <property type="entry name" value="SERPIN"/>
    <property type="match status" value="1"/>
</dbReference>
<comment type="similarity">
    <text evidence="1 2">Belongs to the serpin family.</text>
</comment>
<evidence type="ECO:0000256" key="1">
    <source>
        <dbReference type="ARBA" id="ARBA00009500"/>
    </source>
</evidence>
<dbReference type="InterPro" id="IPR036186">
    <property type="entry name" value="Serpin_sf"/>
</dbReference>
<sequence length="442" mass="46698">MDAAAAARDGQTALALRLAKHLAPPPATAGGADDDDASARGCGNGNVAFSPVSVHAALALVAAGARGATLAQLLAFLGAPSAEVLADFSRRVADRVLADRSDAGGPRVLFGGGIWVDASRGGLADAFRDVAADVQKSEARTVSFAKEPEAAVKMINEWVKKATANLIGSIISVDDINGDVDLVLANAVYFKGAWQSPFITYETWTGAFHRLDGVVTKPMFMTGFKDLNVACMDGFKVVKLPYEPGAAPASQQRKRRRGRGAASKSKATPSAPEVDEGTRYSMFVFLPDAPGCLSTMVDMVTASPAFLYGVLAEMKTRRVKIKLPQFEISFSWSDLKRDLSRLGLSLPFSREAADLRGICEVVDDDAAASARRPTFLSKVAHMAVVKVNEAGTDAAAVTAALYGGGRPPDTVEFTADHPFTFFIMEELSGVIVFAGHVLDPTK</sequence>
<accession>A0AAQ3SIT6</accession>
<evidence type="ECO:0000313" key="6">
    <source>
        <dbReference type="Proteomes" id="UP001341281"/>
    </source>
</evidence>
<dbReference type="Proteomes" id="UP001341281">
    <property type="component" value="Chromosome 01"/>
</dbReference>
<dbReference type="Gene3D" id="3.30.497.10">
    <property type="entry name" value="Antithrombin, subunit I, domain 2"/>
    <property type="match status" value="1"/>
</dbReference>
<evidence type="ECO:0000256" key="2">
    <source>
        <dbReference type="RuleBase" id="RU000411"/>
    </source>
</evidence>
<feature type="region of interest" description="Disordered" evidence="3">
    <location>
        <begin position="246"/>
        <end position="274"/>
    </location>
</feature>
<dbReference type="PANTHER" id="PTHR11461">
    <property type="entry name" value="SERINE PROTEASE INHIBITOR, SERPIN"/>
    <property type="match status" value="1"/>
</dbReference>
<keyword evidence="6" id="KW-1185">Reference proteome</keyword>
<evidence type="ECO:0000259" key="4">
    <source>
        <dbReference type="SMART" id="SM00093"/>
    </source>
</evidence>
<dbReference type="GO" id="GO:0005615">
    <property type="term" value="C:extracellular space"/>
    <property type="evidence" value="ECO:0007669"/>
    <property type="project" value="InterPro"/>
</dbReference>
<organism evidence="5 6">
    <name type="scientific">Paspalum notatum var. saurae</name>
    <dbReference type="NCBI Taxonomy" id="547442"/>
    <lineage>
        <taxon>Eukaryota</taxon>
        <taxon>Viridiplantae</taxon>
        <taxon>Streptophyta</taxon>
        <taxon>Embryophyta</taxon>
        <taxon>Tracheophyta</taxon>
        <taxon>Spermatophyta</taxon>
        <taxon>Magnoliopsida</taxon>
        <taxon>Liliopsida</taxon>
        <taxon>Poales</taxon>
        <taxon>Poaceae</taxon>
        <taxon>PACMAD clade</taxon>
        <taxon>Panicoideae</taxon>
        <taxon>Andropogonodae</taxon>
        <taxon>Paspaleae</taxon>
        <taxon>Paspalinae</taxon>
        <taxon>Paspalum</taxon>
    </lineage>
</organism>
<proteinExistence type="inferred from homology"/>
<feature type="domain" description="Serpin" evidence="4">
    <location>
        <begin position="37"/>
        <end position="440"/>
    </location>
</feature>
<dbReference type="InterPro" id="IPR000215">
    <property type="entry name" value="Serpin_fam"/>
</dbReference>
<dbReference type="PANTHER" id="PTHR11461:SF313">
    <property type="entry name" value="SERPIN-Z5-RELATED"/>
    <property type="match status" value="1"/>
</dbReference>
<dbReference type="Gene3D" id="2.30.39.10">
    <property type="entry name" value="Alpha-1-antitrypsin, domain 1"/>
    <property type="match status" value="1"/>
</dbReference>
<dbReference type="InterPro" id="IPR023796">
    <property type="entry name" value="Serpin_dom"/>
</dbReference>
<protein>
    <recommendedName>
        <fullName evidence="4">Serpin domain-containing protein</fullName>
    </recommendedName>
</protein>
<gene>
    <name evidence="5" type="ORF">U9M48_002116</name>
</gene>
<dbReference type="GO" id="GO:0004867">
    <property type="term" value="F:serine-type endopeptidase inhibitor activity"/>
    <property type="evidence" value="ECO:0007669"/>
    <property type="project" value="InterPro"/>
</dbReference>
<dbReference type="EMBL" id="CP144745">
    <property type="protein sequence ID" value="WVZ50910.1"/>
    <property type="molecule type" value="Genomic_DNA"/>
</dbReference>
<dbReference type="InterPro" id="IPR042178">
    <property type="entry name" value="Serpin_sf_1"/>
</dbReference>
<evidence type="ECO:0000313" key="5">
    <source>
        <dbReference type="EMBL" id="WVZ50910.1"/>
    </source>
</evidence>
<dbReference type="SUPFAM" id="SSF56574">
    <property type="entry name" value="Serpins"/>
    <property type="match status" value="1"/>
</dbReference>
<dbReference type="AlphaFoldDB" id="A0AAQ3SIT6"/>
<reference evidence="5 6" key="1">
    <citation type="submission" date="2024-02" db="EMBL/GenBank/DDBJ databases">
        <title>High-quality chromosome-scale genome assembly of Pensacola bahiagrass (Paspalum notatum Flugge var. saurae).</title>
        <authorList>
            <person name="Vega J.M."/>
            <person name="Podio M."/>
            <person name="Orjuela J."/>
            <person name="Siena L.A."/>
            <person name="Pessino S.C."/>
            <person name="Combes M.C."/>
            <person name="Mariac C."/>
            <person name="Albertini E."/>
            <person name="Pupilli F."/>
            <person name="Ortiz J.P.A."/>
            <person name="Leblanc O."/>
        </authorList>
    </citation>
    <scope>NUCLEOTIDE SEQUENCE [LARGE SCALE GENOMIC DNA]</scope>
    <source>
        <strain evidence="5">R1</strain>
        <tissue evidence="5">Leaf</tissue>
    </source>
</reference>
<evidence type="ECO:0000256" key="3">
    <source>
        <dbReference type="SAM" id="MobiDB-lite"/>
    </source>
</evidence>
<dbReference type="Pfam" id="PF00079">
    <property type="entry name" value="Serpin"/>
    <property type="match status" value="2"/>
</dbReference>
<dbReference type="InterPro" id="IPR042185">
    <property type="entry name" value="Serpin_sf_2"/>
</dbReference>
<name>A0AAQ3SIT6_PASNO</name>